<organism evidence="2 3">
    <name type="scientific">Bifidobacterium catenulatum DSM 16992 = JCM 1194 = LMG 11043</name>
    <dbReference type="NCBI Taxonomy" id="566552"/>
    <lineage>
        <taxon>Bacteria</taxon>
        <taxon>Bacillati</taxon>
        <taxon>Actinomycetota</taxon>
        <taxon>Actinomycetes</taxon>
        <taxon>Bifidobacteriales</taxon>
        <taxon>Bifidobacteriaceae</taxon>
        <taxon>Bifidobacterium</taxon>
    </lineage>
</organism>
<keyword evidence="3" id="KW-1185">Reference proteome</keyword>
<sequence>MTDDDPTAQRGRTEAWLPQGEWYDFFDGRRYVSDNASGRRLEVWRALDRIPVFAKAGGIIPLQELATGDDVNDLRNPSVLHVLVFPVRTELSRCVRMTESYPARDVRTSRLR</sequence>
<evidence type="ECO:0000259" key="1">
    <source>
        <dbReference type="Pfam" id="PF21365"/>
    </source>
</evidence>
<reference evidence="2 3" key="1">
    <citation type="submission" date="2012-02" db="EMBL/GenBank/DDBJ databases">
        <title>Complete genome sequence of Bifidobacterium catenulatum JCM 1194.</title>
        <authorList>
            <person name="Toh H."/>
            <person name="Oshima K."/>
            <person name="Morita H."/>
            <person name="Hattori M."/>
        </authorList>
    </citation>
    <scope>NUCLEOTIDE SEQUENCE [LARGE SCALE GENOMIC DNA]</scope>
    <source>
        <strain evidence="2 3">JCM 1194</strain>
    </source>
</reference>
<evidence type="ECO:0000313" key="3">
    <source>
        <dbReference type="Proteomes" id="UP000035061"/>
    </source>
</evidence>
<dbReference type="Pfam" id="PF21365">
    <property type="entry name" value="Glyco_hydro_31_3rd"/>
    <property type="match status" value="1"/>
</dbReference>
<dbReference type="EMBL" id="AP012325">
    <property type="protein sequence ID" value="BAR02566.1"/>
    <property type="molecule type" value="Genomic_DNA"/>
</dbReference>
<dbReference type="SUPFAM" id="SSF51011">
    <property type="entry name" value="Glycosyl hydrolase domain"/>
    <property type="match status" value="1"/>
</dbReference>
<dbReference type="Proteomes" id="UP000035061">
    <property type="component" value="Chromosome"/>
</dbReference>
<accession>A0ABM7EXH0</accession>
<gene>
    <name evidence="2" type="ORF">BBCT_1598</name>
</gene>
<evidence type="ECO:0000313" key="2">
    <source>
        <dbReference type="EMBL" id="BAR02566.1"/>
    </source>
</evidence>
<dbReference type="InterPro" id="IPR013780">
    <property type="entry name" value="Glyco_hydro_b"/>
</dbReference>
<dbReference type="Gene3D" id="2.60.40.1180">
    <property type="entry name" value="Golgi alpha-mannosidase II"/>
    <property type="match status" value="1"/>
</dbReference>
<dbReference type="InterPro" id="IPR048395">
    <property type="entry name" value="Glyco_hydro_31_C"/>
</dbReference>
<feature type="domain" description="Glycosyl hydrolase family 31 C-terminal" evidence="1">
    <location>
        <begin position="10"/>
        <end position="60"/>
    </location>
</feature>
<proteinExistence type="predicted"/>
<protein>
    <recommendedName>
        <fullName evidence="1">Glycosyl hydrolase family 31 C-terminal domain-containing protein</fullName>
    </recommendedName>
</protein>
<name>A0ABM7EXH0_9BIFI</name>